<keyword evidence="2" id="KW-0067">ATP-binding</keyword>
<feature type="domain" description="Helicase C-terminal" evidence="4">
    <location>
        <begin position="1"/>
        <end position="156"/>
    </location>
</feature>
<dbReference type="SUPFAM" id="SSF52540">
    <property type="entry name" value="P-loop containing nucleoside triphosphate hydrolases"/>
    <property type="match status" value="1"/>
</dbReference>
<gene>
    <name evidence="5" type="ORF">HC175_18205</name>
</gene>
<organism evidence="5 6">
    <name type="scientific">Salinimicrobium oceani</name>
    <dbReference type="NCBI Taxonomy" id="2722702"/>
    <lineage>
        <taxon>Bacteria</taxon>
        <taxon>Pseudomonadati</taxon>
        <taxon>Bacteroidota</taxon>
        <taxon>Flavobacteriia</taxon>
        <taxon>Flavobacteriales</taxon>
        <taxon>Flavobacteriaceae</taxon>
        <taxon>Salinimicrobium</taxon>
    </lineage>
</organism>
<feature type="non-terminal residue" evidence="5">
    <location>
        <position position="1"/>
    </location>
</feature>
<dbReference type="InterPro" id="IPR027417">
    <property type="entry name" value="P-loop_NTPase"/>
</dbReference>
<accession>A0ABX1D433</accession>
<dbReference type="SMART" id="SM00490">
    <property type="entry name" value="HELICc"/>
    <property type="match status" value="1"/>
</dbReference>
<evidence type="ECO:0000313" key="5">
    <source>
        <dbReference type="EMBL" id="NJW54847.1"/>
    </source>
</evidence>
<sequence length="156" mass="17724">YHMALQTKCMACGSIELSTKGFGTEKVETELKALFPGNKIGRMDLDTTRGKHGYEKIISAFEEGEIDILIGTQMLTKGLDFRNVRLVGIMNADTLLNFPDFRAHERSFQLMLQVAGRAGRTKKRGLVLIQTYNPHHQIVQQVSTNNYLDMYKEQLE</sequence>
<dbReference type="EMBL" id="JAAVJR010000556">
    <property type="protein sequence ID" value="NJW54847.1"/>
    <property type="molecule type" value="Genomic_DNA"/>
</dbReference>
<evidence type="ECO:0000313" key="6">
    <source>
        <dbReference type="Proteomes" id="UP000703674"/>
    </source>
</evidence>
<dbReference type="RefSeq" id="WP_262887249.1">
    <property type="nucleotide sequence ID" value="NZ_JAAVJR010000556.1"/>
</dbReference>
<dbReference type="Gene3D" id="3.40.50.300">
    <property type="entry name" value="P-loop containing nucleotide triphosphate hydrolases"/>
    <property type="match status" value="1"/>
</dbReference>
<name>A0ABX1D433_9FLAO</name>
<proteinExistence type="predicted"/>
<feature type="non-terminal residue" evidence="5">
    <location>
        <position position="156"/>
    </location>
</feature>
<dbReference type="Pfam" id="PF00271">
    <property type="entry name" value="Helicase_C"/>
    <property type="match status" value="1"/>
</dbReference>
<dbReference type="PANTHER" id="PTHR30580:SF0">
    <property type="entry name" value="PRIMOSOMAL PROTEIN N"/>
    <property type="match status" value="1"/>
</dbReference>
<evidence type="ECO:0000256" key="1">
    <source>
        <dbReference type="ARBA" id="ARBA00022741"/>
    </source>
</evidence>
<evidence type="ECO:0000256" key="3">
    <source>
        <dbReference type="ARBA" id="ARBA00023125"/>
    </source>
</evidence>
<keyword evidence="1" id="KW-0547">Nucleotide-binding</keyword>
<dbReference type="Proteomes" id="UP000703674">
    <property type="component" value="Unassembled WGS sequence"/>
</dbReference>
<dbReference type="InterPro" id="IPR001650">
    <property type="entry name" value="Helicase_C-like"/>
</dbReference>
<evidence type="ECO:0000256" key="2">
    <source>
        <dbReference type="ARBA" id="ARBA00022840"/>
    </source>
</evidence>
<reference evidence="5 6" key="1">
    <citation type="submission" date="2020-03" db="EMBL/GenBank/DDBJ databases">
        <title>Salinimicrobium sp. nov, isolated from SCS.</title>
        <authorList>
            <person name="Cao W.R."/>
        </authorList>
    </citation>
    <scope>NUCLEOTIDE SEQUENCE [LARGE SCALE GENOMIC DNA]</scope>
    <source>
        <strain evidence="6">J15B91</strain>
    </source>
</reference>
<keyword evidence="3" id="KW-0238">DNA-binding</keyword>
<dbReference type="PROSITE" id="PS51194">
    <property type="entry name" value="HELICASE_CTER"/>
    <property type="match status" value="1"/>
</dbReference>
<keyword evidence="6" id="KW-1185">Reference proteome</keyword>
<evidence type="ECO:0000259" key="4">
    <source>
        <dbReference type="PROSITE" id="PS51194"/>
    </source>
</evidence>
<protein>
    <submittedName>
        <fullName evidence="5">Primosomal protein N</fullName>
    </submittedName>
</protein>
<dbReference type="PANTHER" id="PTHR30580">
    <property type="entry name" value="PRIMOSOMAL PROTEIN N"/>
    <property type="match status" value="1"/>
</dbReference>
<comment type="caution">
    <text evidence="5">The sequence shown here is derived from an EMBL/GenBank/DDBJ whole genome shotgun (WGS) entry which is preliminary data.</text>
</comment>